<evidence type="ECO:0000256" key="9">
    <source>
        <dbReference type="HAMAP-Rule" id="MF_00595"/>
    </source>
</evidence>
<dbReference type="GO" id="GO:0006099">
    <property type="term" value="P:tricarboxylic acid cycle"/>
    <property type="evidence" value="ECO:0007669"/>
    <property type="project" value="InterPro"/>
</dbReference>
<dbReference type="Proteomes" id="UP000008221">
    <property type="component" value="Chromosome"/>
</dbReference>
<dbReference type="PROSITE" id="PS00781">
    <property type="entry name" value="PEPCASE_1"/>
    <property type="match status" value="1"/>
</dbReference>
<dbReference type="Pfam" id="PF00311">
    <property type="entry name" value="PEPcase"/>
    <property type="match status" value="2"/>
</dbReference>
<comment type="catalytic activity">
    <reaction evidence="8 9">
        <text>oxaloacetate + phosphate = phosphoenolpyruvate + hydrogencarbonate</text>
        <dbReference type="Rhea" id="RHEA:28370"/>
        <dbReference type="ChEBI" id="CHEBI:16452"/>
        <dbReference type="ChEBI" id="CHEBI:17544"/>
        <dbReference type="ChEBI" id="CHEBI:43474"/>
        <dbReference type="ChEBI" id="CHEBI:58702"/>
        <dbReference type="EC" id="4.1.1.31"/>
    </reaction>
</comment>
<name>A0LRW1_ACIC1</name>
<comment type="subunit">
    <text evidence="9">Homotetramer.</text>
</comment>
<dbReference type="eggNOG" id="COG2352">
    <property type="taxonomic scope" value="Bacteria"/>
</dbReference>
<evidence type="ECO:0000256" key="10">
    <source>
        <dbReference type="PROSITE-ProRule" id="PRU10111"/>
    </source>
</evidence>
<dbReference type="GO" id="GO:0005829">
    <property type="term" value="C:cytosol"/>
    <property type="evidence" value="ECO:0007669"/>
    <property type="project" value="TreeGrafter"/>
</dbReference>
<gene>
    <name evidence="9" type="primary">ppc</name>
    <name evidence="12" type="ordered locus">Acel_0397</name>
</gene>
<evidence type="ECO:0000256" key="8">
    <source>
        <dbReference type="ARBA" id="ARBA00048995"/>
    </source>
</evidence>
<dbReference type="EMBL" id="CP000481">
    <property type="protein sequence ID" value="ABK52171.1"/>
    <property type="molecule type" value="Genomic_DNA"/>
</dbReference>
<dbReference type="HOGENOM" id="CLU_006557_2_0_11"/>
<dbReference type="HAMAP" id="MF_00595">
    <property type="entry name" value="PEPcase_type1"/>
    <property type="match status" value="1"/>
</dbReference>
<dbReference type="PANTHER" id="PTHR30523">
    <property type="entry name" value="PHOSPHOENOLPYRUVATE CARBOXYLASE"/>
    <property type="match status" value="1"/>
</dbReference>
<dbReference type="InterPro" id="IPR015813">
    <property type="entry name" value="Pyrv/PenolPyrv_kinase-like_dom"/>
</dbReference>
<dbReference type="EC" id="4.1.1.31" evidence="3 9"/>
<dbReference type="GO" id="GO:0006107">
    <property type="term" value="P:oxaloacetate metabolic process"/>
    <property type="evidence" value="ECO:0007669"/>
    <property type="project" value="UniProtKB-UniRule"/>
</dbReference>
<comment type="function">
    <text evidence="1 9">Forms oxaloacetate, a four-carbon dicarboxylic acid source for the tricarboxylic acid cycle.</text>
</comment>
<keyword evidence="7 9" id="KW-0120">Carbon dioxide fixation</keyword>
<evidence type="ECO:0000313" key="12">
    <source>
        <dbReference type="EMBL" id="ABK52171.1"/>
    </source>
</evidence>
<feature type="region of interest" description="Disordered" evidence="11">
    <location>
        <begin position="1"/>
        <end position="43"/>
    </location>
</feature>
<evidence type="ECO:0000256" key="5">
    <source>
        <dbReference type="ARBA" id="ARBA00022842"/>
    </source>
</evidence>
<feature type="active site" evidence="9">
    <location>
        <position position="582"/>
    </location>
</feature>
<evidence type="ECO:0000256" key="1">
    <source>
        <dbReference type="ARBA" id="ARBA00003670"/>
    </source>
</evidence>
<evidence type="ECO:0000313" key="13">
    <source>
        <dbReference type="Proteomes" id="UP000008221"/>
    </source>
</evidence>
<comment type="similarity">
    <text evidence="2 9">Belongs to the PEPCase type 1 family.</text>
</comment>
<evidence type="ECO:0000256" key="7">
    <source>
        <dbReference type="ARBA" id="ARBA00023300"/>
    </source>
</evidence>
<dbReference type="AlphaFoldDB" id="A0LRW1"/>
<dbReference type="STRING" id="351607.Acel_0397"/>
<dbReference type="GO" id="GO:0008964">
    <property type="term" value="F:phosphoenolpyruvate carboxylase activity"/>
    <property type="evidence" value="ECO:0007669"/>
    <property type="project" value="UniProtKB-UniRule"/>
</dbReference>
<dbReference type="InterPro" id="IPR022805">
    <property type="entry name" value="PEP_COase_bac/pln-type"/>
</dbReference>
<dbReference type="PANTHER" id="PTHR30523:SF6">
    <property type="entry name" value="PHOSPHOENOLPYRUVATE CARBOXYLASE"/>
    <property type="match status" value="1"/>
</dbReference>
<comment type="cofactor">
    <cofactor evidence="9">
        <name>Mg(2+)</name>
        <dbReference type="ChEBI" id="CHEBI:18420"/>
    </cofactor>
</comment>
<dbReference type="InterPro" id="IPR018129">
    <property type="entry name" value="PEP_COase_Lys_AS"/>
</dbReference>
<keyword evidence="13" id="KW-1185">Reference proteome</keyword>
<feature type="active site" evidence="9 10">
    <location>
        <position position="190"/>
    </location>
</feature>
<dbReference type="KEGG" id="ace:Acel_0397"/>
<sequence>MPAVGPIPACRGRIDPDTARADRSSCTSDATLTHVPPTSDAAPPALSIREQARQEMPEQLRRDVRLLGELLGQVLREYGGQQLLDDVEALRRAVIAARTGAGRIEDVEELVARWPLSRAEEVARAFTVYFHLANLAEEHHRVRVLRSRDGLGTAGDSLAASVSEVRALYGEERLAELLAGLRVHPVLTAHPTEARRRAVVSAIARAGEQLDRLDDPRAGESERADARRRLLEEIDILWRTAHLRSTAVDPLDEVRTAMSAFDETLFRVMPALYRGLDHLLLGEESGARRPAAPAFLRLGSWVGGDRDGNPLVTASVTRAAMAIQAEHVLLALERAATRIGRTLTASAETTPPNTALQDALAEARRRLPSVVEELEIRAPGEPHRVYTLYAAARVRARRRGEPTGYRHAGEFLADLRLVQESLVQSGAHRLAFGELQHLIWQVETFGFHLAELEIRQHSAIHAKALADLDSGGPRWEMTDEVLETFRTIRWLQDEYGVDACRRYVISFTRSAEDIAAVYRLADRATDGSPPVLDVVPLFETEEDLRHCVPTLEAALDIPEVRARLAANGRRMEVMLGYSDSAKDVGPVSATLALYDAQQALADFARRHDVQLTLFHGRGGALGRGGGPANRAILSQAPGSVDGRFKVTEQGEVIFARYGNPVIARRHLDQVTAAVLLASTPAVMERVAAAERKYRPVFEAVSRAARTEYRGLVETPGFAEYFAAVSPLPEIGALRIGSRPVRRSAGTDLADLRAIPWNFSWAQTRVNLPGWYGIGSGFAAVGDVDALRAAYAEWPLFTTMVDNVEMSLAKTDRDIAQRHLALGNRPDIADRILAEYDRSVEWVLRVLGTTRLLETHRVLGQAVQLRNPYVDALSHLQLRALAALRRGIPDEAERDRTLRLLLLSINGVAAGLQNTG</sequence>
<dbReference type="GO" id="GO:0015977">
    <property type="term" value="P:carbon fixation"/>
    <property type="evidence" value="ECO:0007669"/>
    <property type="project" value="UniProtKB-UniRule"/>
</dbReference>
<organism evidence="12 13">
    <name type="scientific">Acidothermus cellulolyticus (strain ATCC 43068 / DSM 8971 / 11B)</name>
    <dbReference type="NCBI Taxonomy" id="351607"/>
    <lineage>
        <taxon>Bacteria</taxon>
        <taxon>Bacillati</taxon>
        <taxon>Actinomycetota</taxon>
        <taxon>Actinomycetes</taxon>
        <taxon>Acidothermales</taxon>
        <taxon>Acidothermaceae</taxon>
        <taxon>Acidothermus</taxon>
    </lineage>
</organism>
<keyword evidence="12" id="KW-0670">Pyruvate</keyword>
<evidence type="ECO:0000256" key="4">
    <source>
        <dbReference type="ARBA" id="ARBA00022419"/>
    </source>
</evidence>
<dbReference type="PRINTS" id="PR00150">
    <property type="entry name" value="PEPCARBXLASE"/>
</dbReference>
<protein>
    <recommendedName>
        <fullName evidence="4 9">Phosphoenolpyruvate carboxylase</fullName>
        <shortName evidence="9">PEPC</shortName>
        <shortName evidence="9">PEPCase</shortName>
        <ecNumber evidence="3 9">4.1.1.31</ecNumber>
    </recommendedName>
</protein>
<feature type="compositionally biased region" description="Basic and acidic residues" evidence="11">
    <location>
        <begin position="12"/>
        <end position="23"/>
    </location>
</feature>
<dbReference type="SUPFAM" id="SSF51621">
    <property type="entry name" value="Phosphoenolpyruvate/pyruvate domain"/>
    <property type="match status" value="1"/>
</dbReference>
<evidence type="ECO:0000256" key="6">
    <source>
        <dbReference type="ARBA" id="ARBA00023239"/>
    </source>
</evidence>
<evidence type="ECO:0000256" key="2">
    <source>
        <dbReference type="ARBA" id="ARBA00008346"/>
    </source>
</evidence>
<keyword evidence="6 9" id="KW-0456">Lyase</keyword>
<keyword evidence="5 9" id="KW-0460">Magnesium</keyword>
<reference evidence="12 13" key="1">
    <citation type="journal article" date="2009" name="Genome Res.">
        <title>Complete genome of the cellulolytic thermophile Acidothermus cellulolyticus 11B provides insights into its ecophysiological and evolutionary adaptations.</title>
        <authorList>
            <person name="Barabote R.D."/>
            <person name="Xie G."/>
            <person name="Leu D.H."/>
            <person name="Normand P."/>
            <person name="Necsulea A."/>
            <person name="Daubin V."/>
            <person name="Medigue C."/>
            <person name="Adney W.S."/>
            <person name="Xu X.C."/>
            <person name="Lapidus A."/>
            <person name="Parales R.E."/>
            <person name="Detter C."/>
            <person name="Pujic P."/>
            <person name="Bruce D."/>
            <person name="Lavire C."/>
            <person name="Challacombe J.F."/>
            <person name="Brettin T.S."/>
            <person name="Berry A.M."/>
        </authorList>
    </citation>
    <scope>NUCLEOTIDE SEQUENCE [LARGE SCALE GENOMIC DNA]</scope>
    <source>
        <strain evidence="13">ATCC 43068 / DSM 8971 / 11B</strain>
    </source>
</reference>
<dbReference type="RefSeq" id="WP_011719234.1">
    <property type="nucleotide sequence ID" value="NC_008578.1"/>
</dbReference>
<dbReference type="InParanoid" id="A0LRW1"/>
<dbReference type="GO" id="GO:0000287">
    <property type="term" value="F:magnesium ion binding"/>
    <property type="evidence" value="ECO:0007669"/>
    <property type="project" value="UniProtKB-UniRule"/>
</dbReference>
<dbReference type="InterPro" id="IPR021135">
    <property type="entry name" value="PEP_COase"/>
</dbReference>
<dbReference type="Gene3D" id="1.20.1440.90">
    <property type="entry name" value="Phosphoenolpyruvate/pyruvate domain"/>
    <property type="match status" value="1"/>
</dbReference>
<accession>A0LRW1</accession>
<evidence type="ECO:0000256" key="11">
    <source>
        <dbReference type="SAM" id="MobiDB-lite"/>
    </source>
</evidence>
<proteinExistence type="inferred from homology"/>
<evidence type="ECO:0000256" key="3">
    <source>
        <dbReference type="ARBA" id="ARBA00012305"/>
    </source>
</evidence>